<evidence type="ECO:0000313" key="1">
    <source>
        <dbReference type="EMBL" id="KAL2611988.1"/>
    </source>
</evidence>
<dbReference type="Proteomes" id="UP001605036">
    <property type="component" value="Unassembled WGS sequence"/>
</dbReference>
<protein>
    <submittedName>
        <fullName evidence="1">Uncharacterized protein</fullName>
    </submittedName>
</protein>
<dbReference type="AlphaFoldDB" id="A0ABD1XTJ7"/>
<evidence type="ECO:0000313" key="2">
    <source>
        <dbReference type="Proteomes" id="UP001605036"/>
    </source>
</evidence>
<accession>A0ABD1XTJ7</accession>
<name>A0ABD1XTJ7_9MARC</name>
<keyword evidence="2" id="KW-1185">Reference proteome</keyword>
<sequence length="160" mass="18222">MHLITLLVVVFTKRYWMKHDCNRDKLSARWCGILNGNRKSGEGDVVNQFNWGFNTNTAIRVTGPLPFSFRAFPVPTGAAFQLVYGHLNRVKPGIPLNTCWSSRTLEAHRSLKGKGNKYRLSRQIVYAAMLFPMTSLINLRQQELISSHNSRRTSAEMPLS</sequence>
<gene>
    <name evidence="1" type="ORF">R1flu_023680</name>
</gene>
<organism evidence="1 2">
    <name type="scientific">Riccia fluitans</name>
    <dbReference type="NCBI Taxonomy" id="41844"/>
    <lineage>
        <taxon>Eukaryota</taxon>
        <taxon>Viridiplantae</taxon>
        <taxon>Streptophyta</taxon>
        <taxon>Embryophyta</taxon>
        <taxon>Marchantiophyta</taxon>
        <taxon>Marchantiopsida</taxon>
        <taxon>Marchantiidae</taxon>
        <taxon>Marchantiales</taxon>
        <taxon>Ricciaceae</taxon>
        <taxon>Riccia</taxon>
    </lineage>
</organism>
<proteinExistence type="predicted"/>
<comment type="caution">
    <text evidence="1">The sequence shown here is derived from an EMBL/GenBank/DDBJ whole genome shotgun (WGS) entry which is preliminary data.</text>
</comment>
<dbReference type="EMBL" id="JBHFFA010000007">
    <property type="protein sequence ID" value="KAL2611988.1"/>
    <property type="molecule type" value="Genomic_DNA"/>
</dbReference>
<reference evidence="1 2" key="1">
    <citation type="submission" date="2024-09" db="EMBL/GenBank/DDBJ databases">
        <title>Chromosome-scale assembly of Riccia fluitans.</title>
        <authorList>
            <person name="Paukszto L."/>
            <person name="Sawicki J."/>
            <person name="Karawczyk K."/>
            <person name="Piernik-Szablinska J."/>
            <person name="Szczecinska M."/>
            <person name="Mazdziarz M."/>
        </authorList>
    </citation>
    <scope>NUCLEOTIDE SEQUENCE [LARGE SCALE GENOMIC DNA]</scope>
    <source>
        <strain evidence="1">Rf_01</strain>
        <tissue evidence="1">Aerial parts of the thallus</tissue>
    </source>
</reference>